<dbReference type="PATRIC" id="fig|1365250.3.peg.3721"/>
<dbReference type="Proteomes" id="UP000076643">
    <property type="component" value="Unassembled WGS sequence"/>
</dbReference>
<evidence type="ECO:0000313" key="2">
    <source>
        <dbReference type="Proteomes" id="UP000076643"/>
    </source>
</evidence>
<evidence type="ECO:0000313" key="1">
    <source>
        <dbReference type="EMBL" id="KZN33671.1"/>
    </source>
</evidence>
<protein>
    <submittedName>
        <fullName evidence="1">Uncharacterized protein</fullName>
    </submittedName>
</protein>
<dbReference type="EMBL" id="AUYB01000122">
    <property type="protein sequence ID" value="KZN33671.1"/>
    <property type="molecule type" value="Genomic_DNA"/>
</dbReference>
<accession>A0A166VT14</accession>
<reference evidence="1 2" key="1">
    <citation type="submission" date="2013-07" db="EMBL/GenBank/DDBJ databases">
        <title>Comparative Genomic and Metabolomic Analysis of Twelve Strains of Pseudoalteromonas luteoviolacea.</title>
        <authorList>
            <person name="Vynne N.G."/>
            <person name="Mansson M."/>
            <person name="Gram L."/>
        </authorList>
    </citation>
    <scope>NUCLEOTIDE SEQUENCE [LARGE SCALE GENOMIC DNA]</scope>
    <source>
        <strain evidence="1 2">DSM 6061</strain>
    </source>
</reference>
<name>A0A166VT14_9GAMM</name>
<dbReference type="AlphaFoldDB" id="A0A166VT14"/>
<organism evidence="1 2">
    <name type="scientific">Pseudoalteromonas luteoviolacea DSM 6061</name>
    <dbReference type="NCBI Taxonomy" id="1365250"/>
    <lineage>
        <taxon>Bacteria</taxon>
        <taxon>Pseudomonadati</taxon>
        <taxon>Pseudomonadota</taxon>
        <taxon>Gammaproteobacteria</taxon>
        <taxon>Alteromonadales</taxon>
        <taxon>Pseudoalteromonadaceae</taxon>
        <taxon>Pseudoalteromonas</taxon>
    </lineage>
</organism>
<dbReference type="RefSeq" id="WP_063358264.1">
    <property type="nucleotide sequence ID" value="NZ_AQHB01000049.1"/>
</dbReference>
<sequence>MSALEGAFLYFKYIGFVVVNDEYRIDVSDTVVTLNGKTERDLKSSFGVELRYIEPDKYQFIFKSGFHEFLNACPGVGELANMLPSCTQQLSEFLIIDEPDIGLAIAQDTLYNDALLLILEELAKYSGESVESLFDLIKVQILRDLNTILMRDVDDFSLSLGEHTLFESRNRERTLRIESRNSVKVAELSDIKRIICDEKEDEYEVLKKERWQAHSNTKMYSNTGLNYTKYHVGEDKRLDLFEYVYKSQTSTQEKCLKRTIQRLV</sequence>
<proteinExistence type="predicted"/>
<keyword evidence="2" id="KW-1185">Reference proteome</keyword>
<gene>
    <name evidence="1" type="ORF">N475_20060</name>
</gene>
<comment type="caution">
    <text evidence="1">The sequence shown here is derived from an EMBL/GenBank/DDBJ whole genome shotgun (WGS) entry which is preliminary data.</text>
</comment>